<evidence type="ECO:0000256" key="5">
    <source>
        <dbReference type="ARBA" id="ARBA00023295"/>
    </source>
</evidence>
<dbReference type="InterPro" id="IPR057739">
    <property type="entry name" value="Glyco_hydro_29_N"/>
</dbReference>
<dbReference type="SUPFAM" id="SSF49785">
    <property type="entry name" value="Galactose-binding domain-like"/>
    <property type="match status" value="1"/>
</dbReference>
<dbReference type="RefSeq" id="WP_345357679.1">
    <property type="nucleotide sequence ID" value="NZ_BAABHJ010000015.1"/>
</dbReference>
<proteinExistence type="inferred from homology"/>
<dbReference type="Proteomes" id="UP001500212">
    <property type="component" value="Unassembled WGS sequence"/>
</dbReference>
<evidence type="ECO:0000313" key="8">
    <source>
        <dbReference type="EMBL" id="GAA4610742.1"/>
    </source>
</evidence>
<dbReference type="PROSITE" id="PS50022">
    <property type="entry name" value="FA58C_3"/>
    <property type="match status" value="1"/>
</dbReference>
<feature type="chain" id="PRO_5046061485" description="alpha-L-fucosidase" evidence="6">
    <location>
        <begin position="30"/>
        <end position="586"/>
    </location>
</feature>
<keyword evidence="3 6" id="KW-0732">Signal</keyword>
<accession>A0ABP8TL28</accession>
<dbReference type="PANTHER" id="PTHR10030:SF37">
    <property type="entry name" value="ALPHA-L-FUCOSIDASE-RELATED"/>
    <property type="match status" value="1"/>
</dbReference>
<evidence type="ECO:0000256" key="2">
    <source>
        <dbReference type="ARBA" id="ARBA00012662"/>
    </source>
</evidence>
<keyword evidence="9" id="KW-1185">Reference proteome</keyword>
<dbReference type="InterPro" id="IPR000421">
    <property type="entry name" value="FA58C"/>
</dbReference>
<evidence type="ECO:0000259" key="7">
    <source>
        <dbReference type="PROSITE" id="PS50022"/>
    </source>
</evidence>
<sequence>MRRRSLLLPAAGLAALALTLTTTAGPARAELTNPRQDWLRNSTAGLFLHWGLRTSPAHTSCSAWESDVTNGGWSADYWVSEAQKLHAKYLVLASFHSRLGYARAWPSKIPGSCTTKRDFLGELISAAKAKGLKVILYMTNDPQWHDEGGHEWLDSSAYSKYKGKTVDLTTNDGFGQFSYDNFVEVMQNYPDLAGFWIDNDSQYWIDHGLYEKIRQERPDMLLSNNNEDTPIMDTVSNEQKTGMTPAYDYPAATWSPAPRLTEACYKLPSTGAWWYDGSNSSVDKALNVGRLVSNAGSSIKSLMAETAQVNGRFPSNQTSYNDFLNTYLGPIWSSIDGTEGGGYMYGGLQPGSWNDGAYGVTTISKTDPNLHYIHVLTKPSTSTLKVRDNGYKVTGVTNLRTGAAMSFSQSGGSVTITGISSWDPYDTVFKVQTSGRTGIYSGVTATASVSKSGYPAGDLVDGSYLKWWDNNGTLPVTVTLDLGSAKKVAYLGVNQREWSVSYKRSDTEDSARIKAYKVQSSTDGKTWSTVKSGTMPSARGVRFIDLGISSARYVRLEVDSTWAASSATKFYKKLLIDEMWLGSDYA</sequence>
<dbReference type="Pfam" id="PF01120">
    <property type="entry name" value="Alpha_L_fucos"/>
    <property type="match status" value="1"/>
</dbReference>
<dbReference type="Pfam" id="PF00754">
    <property type="entry name" value="F5_F8_type_C"/>
    <property type="match status" value="1"/>
</dbReference>
<comment type="similarity">
    <text evidence="1">Belongs to the glycosyl hydrolase 29 family.</text>
</comment>
<evidence type="ECO:0000256" key="4">
    <source>
        <dbReference type="ARBA" id="ARBA00022801"/>
    </source>
</evidence>
<dbReference type="EC" id="3.2.1.51" evidence="2"/>
<evidence type="ECO:0000256" key="6">
    <source>
        <dbReference type="SAM" id="SignalP"/>
    </source>
</evidence>
<dbReference type="SUPFAM" id="SSF51445">
    <property type="entry name" value="(Trans)glycosidases"/>
    <property type="match status" value="1"/>
</dbReference>
<name>A0ABP8TL28_9ACTN</name>
<dbReference type="PANTHER" id="PTHR10030">
    <property type="entry name" value="ALPHA-L-FUCOSIDASE"/>
    <property type="match status" value="1"/>
</dbReference>
<keyword evidence="4" id="KW-0378">Hydrolase</keyword>
<comment type="caution">
    <text evidence="8">The sequence shown here is derived from an EMBL/GenBank/DDBJ whole genome shotgun (WGS) entry which is preliminary data.</text>
</comment>
<protein>
    <recommendedName>
        <fullName evidence="2">alpha-L-fucosidase</fullName>
        <ecNumber evidence="2">3.2.1.51</ecNumber>
    </recommendedName>
</protein>
<dbReference type="InterPro" id="IPR008979">
    <property type="entry name" value="Galactose-bd-like_sf"/>
</dbReference>
<evidence type="ECO:0000256" key="1">
    <source>
        <dbReference type="ARBA" id="ARBA00007951"/>
    </source>
</evidence>
<dbReference type="InterPro" id="IPR017853">
    <property type="entry name" value="GH"/>
</dbReference>
<feature type="domain" description="F5/8 type C" evidence="7">
    <location>
        <begin position="428"/>
        <end position="575"/>
    </location>
</feature>
<gene>
    <name evidence="8" type="ORF">GCM10023195_45170</name>
</gene>
<dbReference type="SMART" id="SM00812">
    <property type="entry name" value="Alpha_L_fucos"/>
    <property type="match status" value="1"/>
</dbReference>
<dbReference type="Gene3D" id="3.20.20.80">
    <property type="entry name" value="Glycosidases"/>
    <property type="match status" value="1"/>
</dbReference>
<evidence type="ECO:0000313" key="9">
    <source>
        <dbReference type="Proteomes" id="UP001500212"/>
    </source>
</evidence>
<dbReference type="InterPro" id="IPR000933">
    <property type="entry name" value="Glyco_hydro_29"/>
</dbReference>
<dbReference type="EMBL" id="BAABHJ010000015">
    <property type="protein sequence ID" value="GAA4610742.1"/>
    <property type="molecule type" value="Genomic_DNA"/>
</dbReference>
<evidence type="ECO:0000256" key="3">
    <source>
        <dbReference type="ARBA" id="ARBA00022729"/>
    </source>
</evidence>
<dbReference type="Gene3D" id="2.60.120.260">
    <property type="entry name" value="Galactose-binding domain-like"/>
    <property type="match status" value="1"/>
</dbReference>
<keyword evidence="5" id="KW-0326">Glycosidase</keyword>
<organism evidence="8 9">
    <name type="scientific">Actinoallomurus liliacearum</name>
    <dbReference type="NCBI Taxonomy" id="1080073"/>
    <lineage>
        <taxon>Bacteria</taxon>
        <taxon>Bacillati</taxon>
        <taxon>Actinomycetota</taxon>
        <taxon>Actinomycetes</taxon>
        <taxon>Streptosporangiales</taxon>
        <taxon>Thermomonosporaceae</taxon>
        <taxon>Actinoallomurus</taxon>
    </lineage>
</organism>
<reference evidence="9" key="1">
    <citation type="journal article" date="2019" name="Int. J. Syst. Evol. Microbiol.">
        <title>The Global Catalogue of Microorganisms (GCM) 10K type strain sequencing project: providing services to taxonomists for standard genome sequencing and annotation.</title>
        <authorList>
            <consortium name="The Broad Institute Genomics Platform"/>
            <consortium name="The Broad Institute Genome Sequencing Center for Infectious Disease"/>
            <person name="Wu L."/>
            <person name="Ma J."/>
        </authorList>
    </citation>
    <scope>NUCLEOTIDE SEQUENCE [LARGE SCALE GENOMIC DNA]</scope>
    <source>
        <strain evidence="9">JCM 17938</strain>
    </source>
</reference>
<feature type="signal peptide" evidence="6">
    <location>
        <begin position="1"/>
        <end position="29"/>
    </location>
</feature>